<reference evidence="2" key="1">
    <citation type="submission" date="2018-02" db="EMBL/GenBank/DDBJ databases">
        <title>Rhizophora mucronata_Transcriptome.</title>
        <authorList>
            <person name="Meera S.P."/>
            <person name="Sreeshan A."/>
            <person name="Augustine A."/>
        </authorList>
    </citation>
    <scope>NUCLEOTIDE SEQUENCE</scope>
    <source>
        <tissue evidence="2">Leaf</tissue>
    </source>
</reference>
<sequence>MHLPTSRSPALAQAEITGKNVTSLGSTTFSHLNLERAFKQLFKSPLRENPEMKEFQETKSLSGSSSNNFSASFPHPNLK</sequence>
<name>A0A2P2Q513_RHIMU</name>
<feature type="compositionally biased region" description="Low complexity" evidence="1">
    <location>
        <begin position="60"/>
        <end position="73"/>
    </location>
</feature>
<organism evidence="2">
    <name type="scientific">Rhizophora mucronata</name>
    <name type="common">Asiatic mangrove</name>
    <dbReference type="NCBI Taxonomy" id="61149"/>
    <lineage>
        <taxon>Eukaryota</taxon>
        <taxon>Viridiplantae</taxon>
        <taxon>Streptophyta</taxon>
        <taxon>Embryophyta</taxon>
        <taxon>Tracheophyta</taxon>
        <taxon>Spermatophyta</taxon>
        <taxon>Magnoliopsida</taxon>
        <taxon>eudicotyledons</taxon>
        <taxon>Gunneridae</taxon>
        <taxon>Pentapetalae</taxon>
        <taxon>rosids</taxon>
        <taxon>fabids</taxon>
        <taxon>Malpighiales</taxon>
        <taxon>Rhizophoraceae</taxon>
        <taxon>Rhizophora</taxon>
    </lineage>
</organism>
<dbReference type="AlphaFoldDB" id="A0A2P2Q513"/>
<proteinExistence type="predicted"/>
<feature type="region of interest" description="Disordered" evidence="1">
    <location>
        <begin position="45"/>
        <end position="79"/>
    </location>
</feature>
<evidence type="ECO:0000256" key="1">
    <source>
        <dbReference type="SAM" id="MobiDB-lite"/>
    </source>
</evidence>
<protein>
    <submittedName>
        <fullName evidence="2">Uncharacterized protein</fullName>
    </submittedName>
</protein>
<evidence type="ECO:0000313" key="2">
    <source>
        <dbReference type="EMBL" id="MBX61979.1"/>
    </source>
</evidence>
<dbReference type="EMBL" id="GGEC01081495">
    <property type="protein sequence ID" value="MBX61979.1"/>
    <property type="molecule type" value="Transcribed_RNA"/>
</dbReference>
<accession>A0A2P2Q513</accession>
<feature type="compositionally biased region" description="Basic and acidic residues" evidence="1">
    <location>
        <begin position="45"/>
        <end position="57"/>
    </location>
</feature>